<dbReference type="Pfam" id="PF01529">
    <property type="entry name" value="DHHC"/>
    <property type="match status" value="1"/>
</dbReference>
<keyword evidence="8" id="KW-0449">Lipoprotein</keyword>
<dbReference type="GO" id="GO:0005783">
    <property type="term" value="C:endoplasmic reticulum"/>
    <property type="evidence" value="ECO:0007669"/>
    <property type="project" value="TreeGrafter"/>
</dbReference>
<evidence type="ECO:0000256" key="2">
    <source>
        <dbReference type="ARBA" id="ARBA00022679"/>
    </source>
</evidence>
<evidence type="ECO:0000313" key="13">
    <source>
        <dbReference type="Proteomes" id="UP000594260"/>
    </source>
</evidence>
<keyword evidence="2 10" id="KW-0808">Transferase</keyword>
<keyword evidence="7" id="KW-0564">Palmitate</keyword>
<dbReference type="EnsemblMetazoa" id="XM_022804577">
    <property type="protein sequence ID" value="XP_022660312"/>
    <property type="gene ID" value="LOC111250009"/>
</dbReference>
<evidence type="ECO:0000256" key="10">
    <source>
        <dbReference type="RuleBase" id="RU079119"/>
    </source>
</evidence>
<keyword evidence="3 10" id="KW-0812">Transmembrane</keyword>
<dbReference type="RefSeq" id="XP_022660312.1">
    <property type="nucleotide sequence ID" value="XM_022804577.1"/>
</dbReference>
<dbReference type="FunCoup" id="A0A7M7K2C7">
    <property type="interactions" value="499"/>
</dbReference>
<evidence type="ECO:0000313" key="12">
    <source>
        <dbReference type="EnsemblMetazoa" id="XP_022660312"/>
    </source>
</evidence>
<dbReference type="InterPro" id="IPR039859">
    <property type="entry name" value="PFA4/ZDH16/20/ERF2-like"/>
</dbReference>
<reference evidence="12" key="1">
    <citation type="submission" date="2021-01" db="UniProtKB">
        <authorList>
            <consortium name="EnsemblMetazoa"/>
        </authorList>
    </citation>
    <scope>IDENTIFICATION</scope>
</reference>
<feature type="transmembrane region" description="Helical" evidence="10">
    <location>
        <begin position="20"/>
        <end position="41"/>
    </location>
</feature>
<evidence type="ECO:0000256" key="6">
    <source>
        <dbReference type="ARBA" id="ARBA00023136"/>
    </source>
</evidence>
<name>A0A7M7K2C7_VARDE</name>
<evidence type="ECO:0000256" key="5">
    <source>
        <dbReference type="ARBA" id="ARBA00023034"/>
    </source>
</evidence>
<keyword evidence="4 10" id="KW-1133">Transmembrane helix</keyword>
<protein>
    <recommendedName>
        <fullName evidence="10">Palmitoyltransferase</fullName>
        <ecNumber evidence="10">2.3.1.225</ecNumber>
    </recommendedName>
</protein>
<evidence type="ECO:0000256" key="1">
    <source>
        <dbReference type="ARBA" id="ARBA00004166"/>
    </source>
</evidence>
<feature type="transmembrane region" description="Helical" evidence="10">
    <location>
        <begin position="77"/>
        <end position="96"/>
    </location>
</feature>
<dbReference type="GO" id="GO:0019706">
    <property type="term" value="F:protein-cysteine S-palmitoyltransferase activity"/>
    <property type="evidence" value="ECO:0007669"/>
    <property type="project" value="UniProtKB-EC"/>
</dbReference>
<keyword evidence="6 10" id="KW-0472">Membrane</keyword>
<dbReference type="InterPro" id="IPR001594">
    <property type="entry name" value="Palmitoyltrfase_DHHC"/>
</dbReference>
<evidence type="ECO:0000256" key="8">
    <source>
        <dbReference type="ARBA" id="ARBA00023288"/>
    </source>
</evidence>
<evidence type="ECO:0000256" key="7">
    <source>
        <dbReference type="ARBA" id="ARBA00023139"/>
    </source>
</evidence>
<comment type="domain">
    <text evidence="10">The DHHC domain is required for palmitoyltransferase activity.</text>
</comment>
<evidence type="ECO:0000256" key="9">
    <source>
        <dbReference type="ARBA" id="ARBA00023315"/>
    </source>
</evidence>
<keyword evidence="5" id="KW-0333">Golgi apparatus</keyword>
<dbReference type="PANTHER" id="PTHR22883:SF475">
    <property type="entry name" value="PALMITOYLTRANSFERASE ZDHHC23"/>
    <property type="match status" value="1"/>
</dbReference>
<dbReference type="PROSITE" id="PS50216">
    <property type="entry name" value="DHHC"/>
    <property type="match status" value="1"/>
</dbReference>
<dbReference type="GeneID" id="111250009"/>
<feature type="domain" description="Palmitoyltransferase DHHC" evidence="11">
    <location>
        <begin position="158"/>
        <end position="287"/>
    </location>
</feature>
<keyword evidence="13" id="KW-1185">Reference proteome</keyword>
<dbReference type="GO" id="GO:0006612">
    <property type="term" value="P:protein targeting to membrane"/>
    <property type="evidence" value="ECO:0007669"/>
    <property type="project" value="TreeGrafter"/>
</dbReference>
<dbReference type="OrthoDB" id="430659at2759"/>
<sequence length="310" mass="35311">MPRPSIRIPVFSRPSSCCGLSGPIDRHVLLAIVSFFALFWVACQGWWPMWTSLATMLLLLGIVHGHCHRKRLRSRFFLVWGLLSYFQLLLLLQLAVVPQLKVLFSENMALTVLVLAALYCAYRTRTDPGVLNPHRNEDKEEVKIVIEDRVSAVREGRCAICLVPMPPRTSHCLLCGVCIQRRDHHCIWLDTCIGVNNHRYFILGLITLAMGLFYGANLTLTSLCQPMMFWGMFLVPRTCPGVFGDWLTAWVFTSAVYSVLVACLVSIVLLQQLIMVACNTTVYEIRKYQQFNGSIRPGSIWNNCLNFWIK</sequence>
<dbReference type="InParanoid" id="A0A7M7K2C7"/>
<dbReference type="EC" id="2.3.1.225" evidence="10"/>
<comment type="catalytic activity">
    <reaction evidence="10">
        <text>L-cysteinyl-[protein] + hexadecanoyl-CoA = S-hexadecanoyl-L-cysteinyl-[protein] + CoA</text>
        <dbReference type="Rhea" id="RHEA:36683"/>
        <dbReference type="Rhea" id="RHEA-COMP:10131"/>
        <dbReference type="Rhea" id="RHEA-COMP:11032"/>
        <dbReference type="ChEBI" id="CHEBI:29950"/>
        <dbReference type="ChEBI" id="CHEBI:57287"/>
        <dbReference type="ChEBI" id="CHEBI:57379"/>
        <dbReference type="ChEBI" id="CHEBI:74151"/>
        <dbReference type="EC" id="2.3.1.225"/>
    </reaction>
</comment>
<comment type="subcellular location">
    <subcellularLocation>
        <location evidence="1">Golgi apparatus</location>
        <location evidence="1">trans-Golgi network membrane</location>
        <topology evidence="1">Multi-pass membrane protein</topology>
    </subcellularLocation>
</comment>
<comment type="similarity">
    <text evidence="10">Belongs to the DHHC palmitoyltransferase family.</text>
</comment>
<dbReference type="CTD" id="33516"/>
<feature type="transmembrane region" description="Helical" evidence="10">
    <location>
        <begin position="200"/>
        <end position="229"/>
    </location>
</feature>
<proteinExistence type="inferred from homology"/>
<evidence type="ECO:0000259" key="11">
    <source>
        <dbReference type="Pfam" id="PF01529"/>
    </source>
</evidence>
<feature type="transmembrane region" description="Helical" evidence="10">
    <location>
        <begin position="249"/>
        <end position="270"/>
    </location>
</feature>
<evidence type="ECO:0000256" key="4">
    <source>
        <dbReference type="ARBA" id="ARBA00022989"/>
    </source>
</evidence>
<dbReference type="OMA" id="WINTCID"/>
<dbReference type="AlphaFoldDB" id="A0A7M7K2C7"/>
<dbReference type="PANTHER" id="PTHR22883">
    <property type="entry name" value="ZINC FINGER DHHC DOMAIN CONTAINING PROTEIN"/>
    <property type="match status" value="1"/>
</dbReference>
<organism evidence="12 13">
    <name type="scientific">Varroa destructor</name>
    <name type="common">Honeybee mite</name>
    <dbReference type="NCBI Taxonomy" id="109461"/>
    <lineage>
        <taxon>Eukaryota</taxon>
        <taxon>Metazoa</taxon>
        <taxon>Ecdysozoa</taxon>
        <taxon>Arthropoda</taxon>
        <taxon>Chelicerata</taxon>
        <taxon>Arachnida</taxon>
        <taxon>Acari</taxon>
        <taxon>Parasitiformes</taxon>
        <taxon>Mesostigmata</taxon>
        <taxon>Gamasina</taxon>
        <taxon>Dermanyssoidea</taxon>
        <taxon>Varroidae</taxon>
        <taxon>Varroa</taxon>
    </lineage>
</organism>
<dbReference type="KEGG" id="vde:111250009"/>
<dbReference type="Proteomes" id="UP000594260">
    <property type="component" value="Unplaced"/>
</dbReference>
<feature type="transmembrane region" description="Helical" evidence="10">
    <location>
        <begin position="102"/>
        <end position="122"/>
    </location>
</feature>
<dbReference type="GO" id="GO:0005794">
    <property type="term" value="C:Golgi apparatus"/>
    <property type="evidence" value="ECO:0007669"/>
    <property type="project" value="UniProtKB-SubCell"/>
</dbReference>
<feature type="transmembrane region" description="Helical" evidence="10">
    <location>
        <begin position="47"/>
        <end position="65"/>
    </location>
</feature>
<evidence type="ECO:0000256" key="3">
    <source>
        <dbReference type="ARBA" id="ARBA00022692"/>
    </source>
</evidence>
<accession>A0A7M7K2C7</accession>
<keyword evidence="9 10" id="KW-0012">Acyltransferase</keyword>